<accession>A0A5W6MRI3</accession>
<organism evidence="2">
    <name type="scientific">Salmonella enterica subsp. enterica serovar Corvallis</name>
    <dbReference type="NCBI Taxonomy" id="593905"/>
    <lineage>
        <taxon>Bacteria</taxon>
        <taxon>Pseudomonadati</taxon>
        <taxon>Pseudomonadota</taxon>
        <taxon>Gammaproteobacteria</taxon>
        <taxon>Enterobacterales</taxon>
        <taxon>Enterobacteriaceae</taxon>
        <taxon>Salmonella</taxon>
    </lineage>
</organism>
<protein>
    <submittedName>
        <fullName evidence="2">Uncharacterized protein</fullName>
    </submittedName>
</protein>
<comment type="caution">
    <text evidence="2">The sequence shown here is derived from an EMBL/GenBank/DDBJ whole genome shotgun (WGS) entry which is preliminary data.</text>
</comment>
<evidence type="ECO:0000256" key="1">
    <source>
        <dbReference type="SAM" id="MobiDB-lite"/>
    </source>
</evidence>
<sequence length="72" mass="8084">MQINKVQKSPAGLFLYLPISWIYHNIRCVHRLRGSQGVSDGKPVKQATNHPKTRQKRAGSVFTACMSMRTSA</sequence>
<reference evidence="2" key="1">
    <citation type="submission" date="2019-03" db="EMBL/GenBank/DDBJ databases">
        <authorList>
            <person name="Ashton P.M."/>
            <person name="Dallman T."/>
            <person name="Nair S."/>
            <person name="De Pinna E."/>
            <person name="Peters T."/>
            <person name="Grant K."/>
        </authorList>
    </citation>
    <scope>NUCLEOTIDE SEQUENCE</scope>
    <source>
        <strain evidence="2">257022</strain>
    </source>
</reference>
<dbReference type="AlphaFoldDB" id="A0A5W6MRI3"/>
<name>A0A5W6MRI3_SALET</name>
<dbReference type="EMBL" id="AAHYMQ010000054">
    <property type="protein sequence ID" value="ECB7363223.1"/>
    <property type="molecule type" value="Genomic_DNA"/>
</dbReference>
<evidence type="ECO:0000313" key="2">
    <source>
        <dbReference type="EMBL" id="ECB7363223.1"/>
    </source>
</evidence>
<proteinExistence type="predicted"/>
<gene>
    <name evidence="2" type="ORF">E1C04_24785</name>
</gene>
<feature type="region of interest" description="Disordered" evidence="1">
    <location>
        <begin position="35"/>
        <end position="58"/>
    </location>
</feature>